<protein>
    <submittedName>
        <fullName evidence="1">HET domain-containing protein</fullName>
    </submittedName>
</protein>
<proteinExistence type="predicted"/>
<gene>
    <name evidence="1" type="ORF">NCS57_00359400</name>
</gene>
<organism evidence="1 2">
    <name type="scientific">Fusarium keratoplasticum</name>
    <dbReference type="NCBI Taxonomy" id="1328300"/>
    <lineage>
        <taxon>Eukaryota</taxon>
        <taxon>Fungi</taxon>
        <taxon>Dikarya</taxon>
        <taxon>Ascomycota</taxon>
        <taxon>Pezizomycotina</taxon>
        <taxon>Sordariomycetes</taxon>
        <taxon>Hypocreomycetidae</taxon>
        <taxon>Hypocreales</taxon>
        <taxon>Nectriaceae</taxon>
        <taxon>Fusarium</taxon>
        <taxon>Fusarium solani species complex</taxon>
    </lineage>
</organism>
<reference evidence="1" key="1">
    <citation type="submission" date="2022-06" db="EMBL/GenBank/DDBJ databases">
        <title>Fusarium solani species complex genomes reveal bases of compartmentalisation and animal pathogenesis.</title>
        <authorList>
            <person name="Tsai I.J."/>
        </authorList>
    </citation>
    <scope>NUCLEOTIDE SEQUENCE</scope>
    <source>
        <strain evidence="1">Fu6.1</strain>
    </source>
</reference>
<name>A0ACC0R3D3_9HYPO</name>
<dbReference type="EMBL" id="CM046505">
    <property type="protein sequence ID" value="KAI8674608.1"/>
    <property type="molecule type" value="Genomic_DNA"/>
</dbReference>
<comment type="caution">
    <text evidence="1">The sequence shown here is derived from an EMBL/GenBank/DDBJ whole genome shotgun (WGS) entry which is preliminary data.</text>
</comment>
<evidence type="ECO:0000313" key="2">
    <source>
        <dbReference type="Proteomes" id="UP001065298"/>
    </source>
</evidence>
<dbReference type="Proteomes" id="UP001065298">
    <property type="component" value="Chromosome 3"/>
</dbReference>
<sequence length="536" mass="60716">MLHLLPGSQKDPIRCVLGTVFLDDSPKYEALSYAWGDPLDCRSIEVDGRRKSITVNLYHALRRLRYPQCERCLWVDALCINQDNDVEKSHQVNLMRKIYSRTERAILWLGDFSDGPTMATNQIPRQTAAAAFSLLKSMAVNNHYCSGHEEGNKELADKGISSLSCLLQLPWWHRAWTVQEAVLPPNATIVCGTEQLPFSDLRQASSNSLDHYFQGCCDRRDDLYSFWDRLQGLDIAKRSITKTSTYSIHHACNLFRSRKASDPRDKLYVYFGLGTNMPANYSLSHEEVFKLTTRSLIEQSGTLQSLLRTTEDSRSPTLPTWVPDWCADFNEREFNRDMAWFQLASSYSAASGIKVTTRVSSSDDVLDLKGVILDRISAVGCILETPQSIKQTISEWQDKPTTEYPQGGTYREASWRTLAGDIYRGHGTYRRFTSSDDAEEIETSWIKQNPRWISVEAFKKRGITTDTGLIGIGNREIRVGDFISVLGGGSMPFILRQVEGHEGGVAYQYFGQAYVHGIMDGEMMDEGRDLDWISLV</sequence>
<accession>A0ACC0R3D3</accession>
<keyword evidence="2" id="KW-1185">Reference proteome</keyword>
<evidence type="ECO:0000313" key="1">
    <source>
        <dbReference type="EMBL" id="KAI8674608.1"/>
    </source>
</evidence>